<name>A0ABY2UH12_9GAMM</name>
<evidence type="ECO:0000256" key="1">
    <source>
        <dbReference type="SAM" id="Phobius"/>
    </source>
</evidence>
<feature type="transmembrane region" description="Helical" evidence="1">
    <location>
        <begin position="38"/>
        <end position="57"/>
    </location>
</feature>
<keyword evidence="1" id="KW-1133">Transmembrane helix</keyword>
<comment type="caution">
    <text evidence="2">The sequence shown here is derived from an EMBL/GenBank/DDBJ whole genome shotgun (WGS) entry which is preliminary data.</text>
</comment>
<dbReference type="RefSeq" id="WP_138235952.1">
    <property type="nucleotide sequence ID" value="NZ_CP185860.1"/>
</dbReference>
<keyword evidence="3" id="KW-1185">Reference proteome</keyword>
<evidence type="ECO:0008006" key="4">
    <source>
        <dbReference type="Google" id="ProtNLM"/>
    </source>
</evidence>
<reference evidence="2 3" key="1">
    <citation type="submission" date="2019-05" db="EMBL/GenBank/DDBJ databases">
        <title>Microbulbifer harenosus sp. nov., an alginate-degrading bacterium isolated from coastal sand.</title>
        <authorList>
            <person name="Huang H."/>
            <person name="Mo K."/>
            <person name="Bao S."/>
        </authorList>
    </citation>
    <scope>NUCLEOTIDE SEQUENCE [LARGE SCALE GENOMIC DNA]</scope>
    <source>
        <strain evidence="2 3">HB161719</strain>
    </source>
</reference>
<evidence type="ECO:0000313" key="2">
    <source>
        <dbReference type="EMBL" id="TLM77045.1"/>
    </source>
</evidence>
<feature type="transmembrane region" description="Helical" evidence="1">
    <location>
        <begin position="64"/>
        <end position="85"/>
    </location>
</feature>
<sequence length="93" mass="10064">MTVLLLSSAALLIALGAGLLYLASPNQRIFSSVLPARPLLWAGLLLLALALVLLLQYSGTATSVFILLTGVMFTWTIPPMVIAYLRHKREVQS</sequence>
<dbReference type="Proteomes" id="UP000306791">
    <property type="component" value="Unassembled WGS sequence"/>
</dbReference>
<protein>
    <recommendedName>
        <fullName evidence="4">Na+/H+ antiporter subunit G</fullName>
    </recommendedName>
</protein>
<keyword evidence="1" id="KW-0812">Transmembrane</keyword>
<dbReference type="EMBL" id="VANI01000011">
    <property type="protein sequence ID" value="TLM77045.1"/>
    <property type="molecule type" value="Genomic_DNA"/>
</dbReference>
<organism evidence="2 3">
    <name type="scientific">Microbulbifer harenosus</name>
    <dbReference type="NCBI Taxonomy" id="2576840"/>
    <lineage>
        <taxon>Bacteria</taxon>
        <taxon>Pseudomonadati</taxon>
        <taxon>Pseudomonadota</taxon>
        <taxon>Gammaproteobacteria</taxon>
        <taxon>Cellvibrionales</taxon>
        <taxon>Microbulbiferaceae</taxon>
        <taxon>Microbulbifer</taxon>
    </lineage>
</organism>
<proteinExistence type="predicted"/>
<gene>
    <name evidence="2" type="ORF">FDY93_11875</name>
</gene>
<accession>A0ABY2UH12</accession>
<evidence type="ECO:0000313" key="3">
    <source>
        <dbReference type="Proteomes" id="UP000306791"/>
    </source>
</evidence>
<keyword evidence="1" id="KW-0472">Membrane</keyword>